<keyword evidence="1" id="KW-1133">Transmembrane helix</keyword>
<feature type="transmembrane region" description="Helical" evidence="1">
    <location>
        <begin position="70"/>
        <end position="88"/>
    </location>
</feature>
<feature type="transmembrane region" description="Helical" evidence="1">
    <location>
        <begin position="150"/>
        <end position="171"/>
    </location>
</feature>
<organism evidence="2 3">
    <name type="scientific">Kineococcus xinjiangensis</name>
    <dbReference type="NCBI Taxonomy" id="512762"/>
    <lineage>
        <taxon>Bacteria</taxon>
        <taxon>Bacillati</taxon>
        <taxon>Actinomycetota</taxon>
        <taxon>Actinomycetes</taxon>
        <taxon>Kineosporiales</taxon>
        <taxon>Kineosporiaceae</taxon>
        <taxon>Kineococcus</taxon>
    </lineage>
</organism>
<dbReference type="EMBL" id="PTJD01000002">
    <property type="protein sequence ID" value="PPK98194.1"/>
    <property type="molecule type" value="Genomic_DNA"/>
</dbReference>
<sequence length="204" mass="20341">MAVLQGSVDRAPGVVAALLSAAGGALLTARAVRTVVDASPAGPGAVAVVVLAALLAVAAAATALRTPRRAAALALGAAVLAVVSDALPTAPPRLLALLPLALAAALLAARVPALTRPARRPWALALGWLALAVHAALGVPYLLAGLVAPWYGVALLWGVWGALLVLAVRLLRDRPLWTLAVPPATVAGGALVLLAGEHLFGWMA</sequence>
<feature type="transmembrane region" description="Helical" evidence="1">
    <location>
        <begin position="41"/>
        <end position="63"/>
    </location>
</feature>
<evidence type="ECO:0000256" key="1">
    <source>
        <dbReference type="SAM" id="Phobius"/>
    </source>
</evidence>
<feature type="transmembrane region" description="Helical" evidence="1">
    <location>
        <begin position="123"/>
        <end position="144"/>
    </location>
</feature>
<protein>
    <submittedName>
        <fullName evidence="2">Uncharacterized protein</fullName>
    </submittedName>
</protein>
<keyword evidence="1" id="KW-0472">Membrane</keyword>
<keyword evidence="1" id="KW-0812">Transmembrane</keyword>
<dbReference type="RefSeq" id="WP_104431604.1">
    <property type="nucleotide sequence ID" value="NZ_PTJD01000002.1"/>
</dbReference>
<dbReference type="AlphaFoldDB" id="A0A2S6IVU9"/>
<gene>
    <name evidence="2" type="ORF">CLV92_102347</name>
</gene>
<proteinExistence type="predicted"/>
<evidence type="ECO:0000313" key="2">
    <source>
        <dbReference type="EMBL" id="PPK98194.1"/>
    </source>
</evidence>
<keyword evidence="3" id="KW-1185">Reference proteome</keyword>
<accession>A0A2S6IVU9</accession>
<dbReference type="Proteomes" id="UP000239485">
    <property type="component" value="Unassembled WGS sequence"/>
</dbReference>
<comment type="caution">
    <text evidence="2">The sequence shown here is derived from an EMBL/GenBank/DDBJ whole genome shotgun (WGS) entry which is preliminary data.</text>
</comment>
<feature type="transmembrane region" description="Helical" evidence="1">
    <location>
        <begin position="94"/>
        <end position="111"/>
    </location>
</feature>
<name>A0A2S6IVU9_9ACTN</name>
<feature type="transmembrane region" description="Helical" evidence="1">
    <location>
        <begin position="176"/>
        <end position="196"/>
    </location>
</feature>
<reference evidence="2 3" key="1">
    <citation type="submission" date="2018-02" db="EMBL/GenBank/DDBJ databases">
        <title>Genomic Encyclopedia of Archaeal and Bacterial Type Strains, Phase II (KMG-II): from individual species to whole genera.</title>
        <authorList>
            <person name="Goeker M."/>
        </authorList>
    </citation>
    <scope>NUCLEOTIDE SEQUENCE [LARGE SCALE GENOMIC DNA]</scope>
    <source>
        <strain evidence="2 3">DSM 22857</strain>
    </source>
</reference>
<evidence type="ECO:0000313" key="3">
    <source>
        <dbReference type="Proteomes" id="UP000239485"/>
    </source>
</evidence>